<feature type="compositionally biased region" description="Low complexity" evidence="1">
    <location>
        <begin position="36"/>
        <end position="57"/>
    </location>
</feature>
<evidence type="ECO:0000259" key="3">
    <source>
        <dbReference type="SMART" id="SM00900"/>
    </source>
</evidence>
<dbReference type="Pfam" id="PF04205">
    <property type="entry name" value="FMN_bind"/>
    <property type="match status" value="1"/>
</dbReference>
<keyword evidence="5" id="KW-1185">Reference proteome</keyword>
<dbReference type="InterPro" id="IPR007329">
    <property type="entry name" value="FMN-bd"/>
</dbReference>
<dbReference type="SMART" id="SM00900">
    <property type="entry name" value="FMN_bind"/>
    <property type="match status" value="1"/>
</dbReference>
<feature type="region of interest" description="Disordered" evidence="1">
    <location>
        <begin position="26"/>
        <end position="109"/>
    </location>
</feature>
<keyword evidence="2" id="KW-0732">Signal</keyword>
<feature type="signal peptide" evidence="2">
    <location>
        <begin position="1"/>
        <end position="21"/>
    </location>
</feature>
<gene>
    <name evidence="4" type="ORF">GCM10010170_033010</name>
</gene>
<evidence type="ECO:0000256" key="2">
    <source>
        <dbReference type="SAM" id="SignalP"/>
    </source>
</evidence>
<feature type="chain" id="PRO_5046176508" description="FMN-binding domain-containing protein" evidence="2">
    <location>
        <begin position="22"/>
        <end position="199"/>
    </location>
</feature>
<feature type="compositionally biased region" description="Polar residues" evidence="1">
    <location>
        <begin position="26"/>
        <end position="35"/>
    </location>
</feature>
<dbReference type="EMBL" id="BAAARV010000025">
    <property type="protein sequence ID" value="GAA2346327.1"/>
    <property type="molecule type" value="Genomic_DNA"/>
</dbReference>
<evidence type="ECO:0000313" key="5">
    <source>
        <dbReference type="Proteomes" id="UP001501444"/>
    </source>
</evidence>
<protein>
    <recommendedName>
        <fullName evidence="3">FMN-binding domain-containing protein</fullName>
    </recommendedName>
</protein>
<dbReference type="RefSeq" id="WP_344613255.1">
    <property type="nucleotide sequence ID" value="NZ_BAAARV010000025.1"/>
</dbReference>
<proteinExistence type="predicted"/>
<reference evidence="4 5" key="1">
    <citation type="journal article" date="2019" name="Int. J. Syst. Evol. Microbiol.">
        <title>The Global Catalogue of Microorganisms (GCM) 10K type strain sequencing project: providing services to taxonomists for standard genome sequencing and annotation.</title>
        <authorList>
            <consortium name="The Broad Institute Genomics Platform"/>
            <consortium name="The Broad Institute Genome Sequencing Center for Infectious Disease"/>
            <person name="Wu L."/>
            <person name="Ma J."/>
        </authorList>
    </citation>
    <scope>NUCLEOTIDE SEQUENCE [LARGE SCALE GENOMIC DNA]</scope>
    <source>
        <strain evidence="4 5">JCM 3272</strain>
    </source>
</reference>
<organism evidence="4 5">
    <name type="scientific">Dactylosporangium salmoneum</name>
    <dbReference type="NCBI Taxonomy" id="53361"/>
    <lineage>
        <taxon>Bacteria</taxon>
        <taxon>Bacillati</taxon>
        <taxon>Actinomycetota</taxon>
        <taxon>Actinomycetes</taxon>
        <taxon>Micromonosporales</taxon>
        <taxon>Micromonosporaceae</taxon>
        <taxon>Dactylosporangium</taxon>
    </lineage>
</organism>
<dbReference type="Gene3D" id="3.90.1010.20">
    <property type="match status" value="1"/>
</dbReference>
<comment type="caution">
    <text evidence="4">The sequence shown here is derived from an EMBL/GenBank/DDBJ whole genome shotgun (WGS) entry which is preliminary data.</text>
</comment>
<evidence type="ECO:0000256" key="1">
    <source>
        <dbReference type="SAM" id="MobiDB-lite"/>
    </source>
</evidence>
<feature type="domain" description="FMN-binding" evidence="3">
    <location>
        <begin position="119"/>
        <end position="196"/>
    </location>
</feature>
<sequence>MRRALMALMGTAAGTVLLVGAKAGFSSPSSDQAMQPQSANSPAPGASSSAADALPPGAGAGASPPPGTTPAPGTTKTTAATQPAGTKTTAPAGRPATTTPTRRSTLKDGTFNGNPIYVEYGNVELSIVVSGGKITDVKVLDSPSDHSRSVQINNSALPKLRAEALAAQSATIDTVSGATATSSGYRASLQSAIDRAYQA</sequence>
<feature type="compositionally biased region" description="Low complexity" evidence="1">
    <location>
        <begin position="70"/>
        <end position="101"/>
    </location>
</feature>
<name>A0ABN3G895_9ACTN</name>
<evidence type="ECO:0000313" key="4">
    <source>
        <dbReference type="EMBL" id="GAA2346327.1"/>
    </source>
</evidence>
<dbReference type="Proteomes" id="UP001501444">
    <property type="component" value="Unassembled WGS sequence"/>
</dbReference>
<accession>A0ABN3G895</accession>